<comment type="caution">
    <text evidence="1">The sequence shown here is derived from an EMBL/GenBank/DDBJ whole genome shotgun (WGS) entry which is preliminary data.</text>
</comment>
<evidence type="ECO:0000313" key="1">
    <source>
        <dbReference type="EMBL" id="KAF5795724.1"/>
    </source>
</evidence>
<dbReference type="EMBL" id="MNCJ02000323">
    <property type="protein sequence ID" value="KAF5795724.1"/>
    <property type="molecule type" value="Genomic_DNA"/>
</dbReference>
<protein>
    <submittedName>
        <fullName evidence="1">Uncharacterized protein</fullName>
    </submittedName>
</protein>
<keyword evidence="2" id="KW-1185">Reference proteome</keyword>
<accession>A0A9K3NCX8</accession>
<sequence length="46" mass="5215">MLLSRRIRSSGVFIPGVNRQRIRGDNGLYGNEVTCSSCCVNIFRRI</sequence>
<proteinExistence type="predicted"/>
<reference evidence="1" key="2">
    <citation type="submission" date="2020-06" db="EMBL/GenBank/DDBJ databases">
        <title>Helianthus annuus Genome sequencing and assembly Release 2.</title>
        <authorList>
            <person name="Gouzy J."/>
            <person name="Langlade N."/>
            <person name="Munos S."/>
        </authorList>
    </citation>
    <scope>NUCLEOTIDE SEQUENCE</scope>
    <source>
        <tissue evidence="1">Leaves</tissue>
    </source>
</reference>
<reference evidence="1" key="1">
    <citation type="journal article" date="2017" name="Nature">
        <title>The sunflower genome provides insights into oil metabolism, flowering and Asterid evolution.</title>
        <authorList>
            <person name="Badouin H."/>
            <person name="Gouzy J."/>
            <person name="Grassa C.J."/>
            <person name="Murat F."/>
            <person name="Staton S.E."/>
            <person name="Cottret L."/>
            <person name="Lelandais-Briere C."/>
            <person name="Owens G.L."/>
            <person name="Carrere S."/>
            <person name="Mayjonade B."/>
            <person name="Legrand L."/>
            <person name="Gill N."/>
            <person name="Kane N.C."/>
            <person name="Bowers J.E."/>
            <person name="Hubner S."/>
            <person name="Bellec A."/>
            <person name="Berard A."/>
            <person name="Berges H."/>
            <person name="Blanchet N."/>
            <person name="Boniface M.C."/>
            <person name="Brunel D."/>
            <person name="Catrice O."/>
            <person name="Chaidir N."/>
            <person name="Claudel C."/>
            <person name="Donnadieu C."/>
            <person name="Faraut T."/>
            <person name="Fievet G."/>
            <person name="Helmstetter N."/>
            <person name="King M."/>
            <person name="Knapp S.J."/>
            <person name="Lai Z."/>
            <person name="Le Paslier M.C."/>
            <person name="Lippi Y."/>
            <person name="Lorenzon L."/>
            <person name="Mandel J.R."/>
            <person name="Marage G."/>
            <person name="Marchand G."/>
            <person name="Marquand E."/>
            <person name="Bret-Mestries E."/>
            <person name="Morien E."/>
            <person name="Nambeesan S."/>
            <person name="Nguyen T."/>
            <person name="Pegot-Espagnet P."/>
            <person name="Pouilly N."/>
            <person name="Raftis F."/>
            <person name="Sallet E."/>
            <person name="Schiex T."/>
            <person name="Thomas J."/>
            <person name="Vandecasteele C."/>
            <person name="Vares D."/>
            <person name="Vear F."/>
            <person name="Vautrin S."/>
            <person name="Crespi M."/>
            <person name="Mangin B."/>
            <person name="Burke J.M."/>
            <person name="Salse J."/>
            <person name="Munos S."/>
            <person name="Vincourt P."/>
            <person name="Rieseberg L.H."/>
            <person name="Langlade N.B."/>
        </authorList>
    </citation>
    <scope>NUCLEOTIDE SEQUENCE</scope>
    <source>
        <tissue evidence="1">Leaves</tissue>
    </source>
</reference>
<dbReference type="Proteomes" id="UP000215914">
    <property type="component" value="Unassembled WGS sequence"/>
</dbReference>
<gene>
    <name evidence="1" type="ORF">HanXRQr2_Chr08g0343131</name>
</gene>
<dbReference type="Gramene" id="mRNA:HanXRQr2_Chr08g0343131">
    <property type="protein sequence ID" value="mRNA:HanXRQr2_Chr08g0343131"/>
    <property type="gene ID" value="HanXRQr2_Chr08g0343131"/>
</dbReference>
<organism evidence="1 2">
    <name type="scientific">Helianthus annuus</name>
    <name type="common">Common sunflower</name>
    <dbReference type="NCBI Taxonomy" id="4232"/>
    <lineage>
        <taxon>Eukaryota</taxon>
        <taxon>Viridiplantae</taxon>
        <taxon>Streptophyta</taxon>
        <taxon>Embryophyta</taxon>
        <taxon>Tracheophyta</taxon>
        <taxon>Spermatophyta</taxon>
        <taxon>Magnoliopsida</taxon>
        <taxon>eudicotyledons</taxon>
        <taxon>Gunneridae</taxon>
        <taxon>Pentapetalae</taxon>
        <taxon>asterids</taxon>
        <taxon>campanulids</taxon>
        <taxon>Asterales</taxon>
        <taxon>Asteraceae</taxon>
        <taxon>Asteroideae</taxon>
        <taxon>Heliantheae alliance</taxon>
        <taxon>Heliantheae</taxon>
        <taxon>Helianthus</taxon>
    </lineage>
</organism>
<dbReference type="AlphaFoldDB" id="A0A9K3NCX8"/>
<evidence type="ECO:0000313" key="2">
    <source>
        <dbReference type="Proteomes" id="UP000215914"/>
    </source>
</evidence>
<name>A0A9K3NCX8_HELAN</name>